<dbReference type="InterPro" id="IPR000529">
    <property type="entry name" value="Ribosomal_bS6"/>
</dbReference>
<dbReference type="InterPro" id="IPR014717">
    <property type="entry name" value="Transl_elong_EF1B/ribsomal_bS6"/>
</dbReference>
<dbReference type="InterPro" id="IPR035980">
    <property type="entry name" value="Ribosomal_bS6_sf"/>
</dbReference>
<organism evidence="5 6">
    <name type="scientific">Candidatus Harrisonbacteria bacterium RIFCSPLOWO2_01_FULL_44_18</name>
    <dbReference type="NCBI Taxonomy" id="1798407"/>
    <lineage>
        <taxon>Bacteria</taxon>
        <taxon>Candidatus Harrisoniibacteriota</taxon>
    </lineage>
</organism>
<feature type="region of interest" description="Disordered" evidence="4">
    <location>
        <begin position="98"/>
        <end position="126"/>
    </location>
</feature>
<dbReference type="SUPFAM" id="SSF54995">
    <property type="entry name" value="Ribosomal protein S6"/>
    <property type="match status" value="1"/>
</dbReference>
<dbReference type="Gene3D" id="3.30.70.60">
    <property type="match status" value="1"/>
</dbReference>
<comment type="caution">
    <text evidence="5">The sequence shown here is derived from an EMBL/GenBank/DDBJ whole genome shotgun (WGS) entry which is preliminary data.</text>
</comment>
<comment type="similarity">
    <text evidence="1">Belongs to the bacterial ribosomal protein bS6 family.</text>
</comment>
<dbReference type="GO" id="GO:0005840">
    <property type="term" value="C:ribosome"/>
    <property type="evidence" value="ECO:0007669"/>
    <property type="project" value="InterPro"/>
</dbReference>
<name>A0A1G1ZN84_9BACT</name>
<dbReference type="EMBL" id="MHJJ01000006">
    <property type="protein sequence ID" value="OGY65879.1"/>
    <property type="molecule type" value="Genomic_DNA"/>
</dbReference>
<protein>
    <recommendedName>
        <fullName evidence="2">Small ribosomal subunit protein bS6</fullName>
    </recommendedName>
    <alternativeName>
        <fullName evidence="3">30S ribosomal protein S6</fullName>
    </alternativeName>
</protein>
<dbReference type="GO" id="GO:0019843">
    <property type="term" value="F:rRNA binding"/>
    <property type="evidence" value="ECO:0007669"/>
    <property type="project" value="InterPro"/>
</dbReference>
<gene>
    <name evidence="5" type="ORF">A3A16_02345</name>
</gene>
<evidence type="ECO:0000256" key="2">
    <source>
        <dbReference type="ARBA" id="ARBA00035294"/>
    </source>
</evidence>
<accession>A0A1G1ZN84</accession>
<feature type="compositionally biased region" description="Low complexity" evidence="4">
    <location>
        <begin position="111"/>
        <end position="120"/>
    </location>
</feature>
<dbReference type="Pfam" id="PF01250">
    <property type="entry name" value="Ribosomal_S6"/>
    <property type="match status" value="1"/>
</dbReference>
<proteinExistence type="inferred from homology"/>
<reference evidence="5 6" key="1">
    <citation type="journal article" date="2016" name="Nat. Commun.">
        <title>Thousands of microbial genomes shed light on interconnected biogeochemical processes in an aquifer system.</title>
        <authorList>
            <person name="Anantharaman K."/>
            <person name="Brown C.T."/>
            <person name="Hug L.A."/>
            <person name="Sharon I."/>
            <person name="Castelle C.J."/>
            <person name="Probst A.J."/>
            <person name="Thomas B.C."/>
            <person name="Singh A."/>
            <person name="Wilkins M.J."/>
            <person name="Karaoz U."/>
            <person name="Brodie E.L."/>
            <person name="Williams K.H."/>
            <person name="Hubbard S.S."/>
            <person name="Banfield J.F."/>
        </authorList>
    </citation>
    <scope>NUCLEOTIDE SEQUENCE [LARGE SCALE GENOMIC DNA]</scope>
</reference>
<evidence type="ECO:0000313" key="6">
    <source>
        <dbReference type="Proteomes" id="UP000177942"/>
    </source>
</evidence>
<dbReference type="GO" id="GO:0006412">
    <property type="term" value="P:translation"/>
    <property type="evidence" value="ECO:0007669"/>
    <property type="project" value="InterPro"/>
</dbReference>
<evidence type="ECO:0000313" key="5">
    <source>
        <dbReference type="EMBL" id="OGY65879.1"/>
    </source>
</evidence>
<sequence length="146" mass="16611">MAQDIELQKRDYELSFLLKMPEAETEIADVLSQHQLEIFEKSPVSEIKLAYPIKKQSSAYFGFCYFRGQPEDAQKVSEFLLLKPSVLRYLLITPPVQSKTDAGRRAPRPSAPVKPAAAPAEIDIKPPRQEILSNELLEEKLEEILK</sequence>
<evidence type="ECO:0000256" key="3">
    <source>
        <dbReference type="ARBA" id="ARBA00035520"/>
    </source>
</evidence>
<evidence type="ECO:0000256" key="1">
    <source>
        <dbReference type="ARBA" id="ARBA00009512"/>
    </source>
</evidence>
<dbReference type="STRING" id="1798407.A3A16_02345"/>
<dbReference type="AlphaFoldDB" id="A0A1G1ZN84"/>
<dbReference type="Proteomes" id="UP000177942">
    <property type="component" value="Unassembled WGS sequence"/>
</dbReference>
<evidence type="ECO:0000256" key="4">
    <source>
        <dbReference type="SAM" id="MobiDB-lite"/>
    </source>
</evidence>
<dbReference type="GO" id="GO:0003735">
    <property type="term" value="F:structural constituent of ribosome"/>
    <property type="evidence" value="ECO:0007669"/>
    <property type="project" value="InterPro"/>
</dbReference>